<dbReference type="SUPFAM" id="SSF48576">
    <property type="entry name" value="Terpenoid synthases"/>
    <property type="match status" value="1"/>
</dbReference>
<dbReference type="GO" id="GO:0000287">
    <property type="term" value="F:magnesium ion binding"/>
    <property type="evidence" value="ECO:0007669"/>
    <property type="project" value="InterPro"/>
</dbReference>
<evidence type="ECO:0000256" key="1">
    <source>
        <dbReference type="ARBA" id="ARBA00001946"/>
    </source>
</evidence>
<reference evidence="6" key="1">
    <citation type="submission" date="2019-05" db="EMBL/GenBank/DDBJ databases">
        <authorList>
            <person name="Bhat W.W."/>
            <person name="Hamberger B."/>
            <person name="Lau K."/>
            <person name="Buell R.C."/>
            <person name="Hamberger B."/>
        </authorList>
    </citation>
    <scope>NUCLEOTIDE SEQUENCE</scope>
</reference>
<dbReference type="EMBL" id="MK922247">
    <property type="protein sequence ID" value="QIA61387.1"/>
    <property type="molecule type" value="mRNA"/>
</dbReference>
<organism evidence="6">
    <name type="scientific">Chiococca alba</name>
    <name type="common">West Indian milkberry</name>
    <name type="synonym">Lonicera alba</name>
    <dbReference type="NCBI Taxonomy" id="28527"/>
    <lineage>
        <taxon>Eukaryota</taxon>
        <taxon>Viridiplantae</taxon>
        <taxon>Streptophyta</taxon>
        <taxon>Embryophyta</taxon>
        <taxon>Tracheophyta</taxon>
        <taxon>Spermatophyta</taxon>
        <taxon>Magnoliopsida</taxon>
        <taxon>eudicotyledons</taxon>
        <taxon>Gunneridae</taxon>
        <taxon>Pentapetalae</taxon>
        <taxon>asterids</taxon>
        <taxon>lamiids</taxon>
        <taxon>Gentianales</taxon>
        <taxon>Rubiaceae</taxon>
        <taxon>Cinchonoideae</taxon>
        <taxon>Chiococceae</taxon>
        <taxon>Chiococca</taxon>
    </lineage>
</organism>
<feature type="domain" description="Terpene synthase N-terminal" evidence="4">
    <location>
        <begin position="208"/>
        <end position="414"/>
    </location>
</feature>
<dbReference type="InterPro" id="IPR036965">
    <property type="entry name" value="Terpene_synth_N_sf"/>
</dbReference>
<accession>A0A6M3EVH5</accession>
<protein>
    <submittedName>
        <fullName evidence="6">Terpene synthase 2</fullName>
    </submittedName>
</protein>
<dbReference type="FunFam" id="1.50.10.130:FF:000002">
    <property type="entry name" value="Ent-copalyl diphosphate synthase, chloroplastic"/>
    <property type="match status" value="1"/>
</dbReference>
<dbReference type="GO" id="GO:0010333">
    <property type="term" value="F:terpene synthase activity"/>
    <property type="evidence" value="ECO:0007669"/>
    <property type="project" value="InterPro"/>
</dbReference>
<dbReference type="Pfam" id="PF03936">
    <property type="entry name" value="Terpene_synth_C"/>
    <property type="match status" value="1"/>
</dbReference>
<dbReference type="PANTHER" id="PTHR31739:SF4">
    <property type="entry name" value="ENT-COPALYL DIPHOSPHATE SYNTHASE, CHLOROPLASTIC"/>
    <property type="match status" value="1"/>
</dbReference>
<proteinExistence type="evidence at transcript level"/>
<comment type="cofactor">
    <cofactor evidence="1">
        <name>Mg(2+)</name>
        <dbReference type="ChEBI" id="CHEBI:18420"/>
    </cofactor>
</comment>
<evidence type="ECO:0000313" key="6">
    <source>
        <dbReference type="EMBL" id="QIA61387.1"/>
    </source>
</evidence>
<dbReference type="SFLD" id="SFLDG01605">
    <property type="entry name" value="Terpene_Cyclase_Like_1_N-term"/>
    <property type="match status" value="1"/>
</dbReference>
<sequence>MPVIKSHEFIEEVGPEKGTLKLSRSSRINELVESIQTMLQSMDDGEISMSAYDTAWVALVEDINGSSYPQFPMSLEWIANNQLPDGSWGDGSIFSVHDRIISTLGCVLALKSWNMHPDKSEKGLLFIRDNIHKVGDESAEHMPIGFEVVFPSLIERAKNLDIDIPDISAILQEIYARRNLKLARIPKDILYTVPTTLLHSLEGMPELDWQKLLPLKCEDGSFLFSPSCTAFALMQTKDGDCLRYLTNTIEKFNGGVPGVYPVDLFEHIWAVDRLQRLGISRYFQTEIEECMSYVYRYWTDKGICWARNSKVEDIDDTAMGFRLLRLHGYMVSADVFAQFEKGGEFVCFAGQSNQALTGMFNLYRASQVMFPGEKILADAKKFSSNFLHEKRANNELLDKWIITKDLPGEVTYALDVPWYASLPRVETRLYLEQYGGEDDVWIAKTLYRMRKVNNKIYLELGILDYNNCQALHQLEWRSIQKWYKDSGLEEYGLSERNLLLAYYLATACIFEPERLVERLSWAKTTALIYTTKSYFRTECNSGEQRKAFLHEFQQYCNDLDYVSGARHKPTIRLIEALLGTLEQVSLDAILDHGRYIHQDLRNAWEKWLIALQEGVDMDQEEAELTVLTLHLCAGSYTSEELLLSHPKYQQLLNITSRVCHQIRQFQREKAQDTDNGRENLVAITSIKAIESDMQELAKLVLTKSTGDLAAKIKQTFLIVAKSFYYTAHCLPGIISTHIAKVLFEKVF</sequence>
<evidence type="ECO:0000256" key="2">
    <source>
        <dbReference type="ARBA" id="ARBA00022723"/>
    </source>
</evidence>
<dbReference type="Gene3D" id="1.10.600.10">
    <property type="entry name" value="Farnesyl Diphosphate Synthase"/>
    <property type="match status" value="1"/>
</dbReference>
<dbReference type="InterPro" id="IPR001906">
    <property type="entry name" value="Terpene_synth_N"/>
</dbReference>
<evidence type="ECO:0000259" key="4">
    <source>
        <dbReference type="Pfam" id="PF01397"/>
    </source>
</evidence>
<dbReference type="SFLD" id="SFLDG01014">
    <property type="entry name" value="Terpene_Cyclase_Like_1_N-term"/>
    <property type="match status" value="1"/>
</dbReference>
<dbReference type="Gene3D" id="1.50.10.130">
    <property type="entry name" value="Terpene synthase, N-terminal domain"/>
    <property type="match status" value="1"/>
</dbReference>
<dbReference type="FunFam" id="1.50.10.160:FF:000001">
    <property type="entry name" value="Ent-copalyl diphosphate synthase"/>
    <property type="match status" value="1"/>
</dbReference>
<dbReference type="InterPro" id="IPR008949">
    <property type="entry name" value="Isoprenoid_synthase_dom_sf"/>
</dbReference>
<keyword evidence="3" id="KW-0460">Magnesium</keyword>
<dbReference type="PANTHER" id="PTHR31739">
    <property type="entry name" value="ENT-COPALYL DIPHOSPHATE SYNTHASE, CHLOROPLASTIC"/>
    <property type="match status" value="1"/>
</dbReference>
<dbReference type="Pfam" id="PF01397">
    <property type="entry name" value="Terpene_synth"/>
    <property type="match status" value="1"/>
</dbReference>
<evidence type="ECO:0000259" key="5">
    <source>
        <dbReference type="Pfam" id="PF03936"/>
    </source>
</evidence>
<name>A0A6M3EVH5_CHIAL</name>
<dbReference type="GO" id="GO:0009686">
    <property type="term" value="P:gibberellin biosynthetic process"/>
    <property type="evidence" value="ECO:0007669"/>
    <property type="project" value="TreeGrafter"/>
</dbReference>
<dbReference type="Gene3D" id="1.50.10.160">
    <property type="match status" value="1"/>
</dbReference>
<dbReference type="SUPFAM" id="SSF48239">
    <property type="entry name" value="Terpenoid cyclases/Protein prenyltransferases"/>
    <property type="match status" value="2"/>
</dbReference>
<keyword evidence="2" id="KW-0479">Metal-binding</keyword>
<feature type="domain" description="Terpene synthase metal-binding" evidence="5">
    <location>
        <begin position="486"/>
        <end position="698"/>
    </location>
</feature>
<dbReference type="GO" id="GO:0009507">
    <property type="term" value="C:chloroplast"/>
    <property type="evidence" value="ECO:0007669"/>
    <property type="project" value="TreeGrafter"/>
</dbReference>
<dbReference type="InterPro" id="IPR050148">
    <property type="entry name" value="Terpene_synthase-like"/>
</dbReference>
<dbReference type="InterPro" id="IPR008930">
    <property type="entry name" value="Terpenoid_cyclase/PrenylTrfase"/>
</dbReference>
<dbReference type="InterPro" id="IPR005630">
    <property type="entry name" value="Terpene_synthase_metal-bd"/>
</dbReference>
<dbReference type="AlphaFoldDB" id="A0A6M3EVH5"/>
<evidence type="ECO:0000256" key="3">
    <source>
        <dbReference type="ARBA" id="ARBA00022842"/>
    </source>
</evidence>